<accession>A0A8T0GA96</accession>
<sequence>MEKKKRRGYRDSEGDGETVSLGAVPLPPLSPPRKRVASMACLGTATQLQDEAGALRITLGDARASSDGRKESAHTATVLLSSDGQKGSGATGTVMLGLENPIAVPPSPELSLGLQRDGDEGDNMAIAWSLERNLPKEAFLPTLLRAYDNVHARYTRMKARKLDIEAQFEEQRSSHERFQQVADRYIQDMCSENQELRKTLDAAEKRIKWLESLYLKCQKDGFRACGRSAEEVLQKPDCEADIAASPVRPLTPTTDKVAAEGAPIQVEVQLPSEHSRQRGTEGVAECRVGDTAPQEVVGDRGNEETQEIEMARDGERLDEIAATEEHVSNEGHVGPSRSDGEHHLISTQNSVGEILATNQVLKSPPAVPALESSLENARCREDSAPAELDKAIVVCPEPIDCRLYSNEAEFQDLHRKYVELQDLHRKEVELLDQQRVEAELQFHHREEAELQNLHRKEFELQRLHREEVAGLLLEVEMLQKVLGHFIGMTVLSDEIARARRGKPTLIFSHSSTGFRFSLELPVEHDVSQAEVAKDLELSYRNLSLGTLCRVAPWWMKEEFFCSVTQLGNFMRRFQETVTGRKLQS</sequence>
<protein>
    <recommendedName>
        <fullName evidence="3">DUF7806 domain-containing protein</fullName>
    </recommendedName>
</protein>
<feature type="region of interest" description="Disordered" evidence="2">
    <location>
        <begin position="1"/>
        <end position="31"/>
    </location>
</feature>
<dbReference type="AlphaFoldDB" id="A0A8T0GA96"/>
<dbReference type="InterPro" id="IPR056708">
    <property type="entry name" value="DUF7806"/>
</dbReference>
<proteinExistence type="predicted"/>
<dbReference type="Proteomes" id="UP000822688">
    <property type="component" value="Chromosome 12"/>
</dbReference>
<feature type="domain" description="DUF7806" evidence="3">
    <location>
        <begin position="477"/>
        <end position="576"/>
    </location>
</feature>
<dbReference type="PANTHER" id="PTHR35489:SF2">
    <property type="entry name" value="TITAN9"/>
    <property type="match status" value="1"/>
</dbReference>
<evidence type="ECO:0000313" key="4">
    <source>
        <dbReference type="EMBL" id="KAG0555387.1"/>
    </source>
</evidence>
<gene>
    <name evidence="4" type="ORF">KC19_12G165400</name>
</gene>
<reference evidence="4" key="1">
    <citation type="submission" date="2020-06" db="EMBL/GenBank/DDBJ databases">
        <title>WGS assembly of Ceratodon purpureus strain R40.</title>
        <authorList>
            <person name="Carey S.B."/>
            <person name="Jenkins J."/>
            <person name="Shu S."/>
            <person name="Lovell J.T."/>
            <person name="Sreedasyam A."/>
            <person name="Maumus F."/>
            <person name="Tiley G.P."/>
            <person name="Fernandez-Pozo N."/>
            <person name="Barry K."/>
            <person name="Chen C."/>
            <person name="Wang M."/>
            <person name="Lipzen A."/>
            <person name="Daum C."/>
            <person name="Saski C.A."/>
            <person name="Payton A.C."/>
            <person name="Mcbreen J.C."/>
            <person name="Conrad R.E."/>
            <person name="Kollar L.M."/>
            <person name="Olsson S."/>
            <person name="Huttunen S."/>
            <person name="Landis J.B."/>
            <person name="Wickett N.J."/>
            <person name="Johnson M.G."/>
            <person name="Rensing S.A."/>
            <person name="Grimwood J."/>
            <person name="Schmutz J."/>
            <person name="Mcdaniel S.F."/>
        </authorList>
    </citation>
    <scope>NUCLEOTIDE SEQUENCE</scope>
    <source>
        <strain evidence="4">R40</strain>
    </source>
</reference>
<evidence type="ECO:0000256" key="1">
    <source>
        <dbReference type="SAM" id="Coils"/>
    </source>
</evidence>
<dbReference type="PANTHER" id="PTHR35489">
    <property type="entry name" value="TITAN9"/>
    <property type="match status" value="1"/>
</dbReference>
<dbReference type="EMBL" id="CM026433">
    <property type="protein sequence ID" value="KAG0555387.1"/>
    <property type="molecule type" value="Genomic_DNA"/>
</dbReference>
<feature type="compositionally biased region" description="Basic and acidic residues" evidence="2">
    <location>
        <begin position="1"/>
        <end position="13"/>
    </location>
</feature>
<name>A0A8T0GA96_CERPU</name>
<evidence type="ECO:0000259" key="3">
    <source>
        <dbReference type="Pfam" id="PF25091"/>
    </source>
</evidence>
<feature type="coiled-coil region" evidence="1">
    <location>
        <begin position="186"/>
        <end position="213"/>
    </location>
</feature>
<evidence type="ECO:0000256" key="2">
    <source>
        <dbReference type="SAM" id="MobiDB-lite"/>
    </source>
</evidence>
<comment type="caution">
    <text evidence="4">The sequence shown here is derived from an EMBL/GenBank/DDBJ whole genome shotgun (WGS) entry which is preliminary data.</text>
</comment>
<keyword evidence="5" id="KW-1185">Reference proteome</keyword>
<organism evidence="4 5">
    <name type="scientific">Ceratodon purpureus</name>
    <name type="common">Fire moss</name>
    <name type="synonym">Dicranum purpureum</name>
    <dbReference type="NCBI Taxonomy" id="3225"/>
    <lineage>
        <taxon>Eukaryota</taxon>
        <taxon>Viridiplantae</taxon>
        <taxon>Streptophyta</taxon>
        <taxon>Embryophyta</taxon>
        <taxon>Bryophyta</taxon>
        <taxon>Bryophytina</taxon>
        <taxon>Bryopsida</taxon>
        <taxon>Dicranidae</taxon>
        <taxon>Pseudoditrichales</taxon>
        <taxon>Ditrichaceae</taxon>
        <taxon>Ceratodon</taxon>
    </lineage>
</organism>
<dbReference type="Pfam" id="PF25091">
    <property type="entry name" value="DUF7806"/>
    <property type="match status" value="1"/>
</dbReference>
<evidence type="ECO:0000313" key="5">
    <source>
        <dbReference type="Proteomes" id="UP000822688"/>
    </source>
</evidence>
<keyword evidence="1" id="KW-0175">Coiled coil</keyword>